<accession>A0A0E9RDA6</accession>
<reference evidence="1" key="1">
    <citation type="submission" date="2014-11" db="EMBL/GenBank/DDBJ databases">
        <authorList>
            <person name="Amaro Gonzalez C."/>
        </authorList>
    </citation>
    <scope>NUCLEOTIDE SEQUENCE</scope>
</reference>
<sequence length="74" mass="8109">MLCSRGVRSYPGRAGVGAGFCFSPTLRRPILLISDHGQLIRRIRCCAIGIGQKPAPTPGLFGEYFTPLLCRFLK</sequence>
<evidence type="ECO:0000313" key="1">
    <source>
        <dbReference type="EMBL" id="JAH26303.1"/>
    </source>
</evidence>
<organism evidence="1">
    <name type="scientific">Anguilla anguilla</name>
    <name type="common">European freshwater eel</name>
    <name type="synonym">Muraena anguilla</name>
    <dbReference type="NCBI Taxonomy" id="7936"/>
    <lineage>
        <taxon>Eukaryota</taxon>
        <taxon>Metazoa</taxon>
        <taxon>Chordata</taxon>
        <taxon>Craniata</taxon>
        <taxon>Vertebrata</taxon>
        <taxon>Euteleostomi</taxon>
        <taxon>Actinopterygii</taxon>
        <taxon>Neopterygii</taxon>
        <taxon>Teleostei</taxon>
        <taxon>Anguilliformes</taxon>
        <taxon>Anguillidae</taxon>
        <taxon>Anguilla</taxon>
    </lineage>
</organism>
<name>A0A0E9RDA6_ANGAN</name>
<dbReference type="EMBL" id="GBXM01077137">
    <property type="protein sequence ID" value="JAH31440.1"/>
    <property type="molecule type" value="Transcribed_RNA"/>
</dbReference>
<dbReference type="EMBL" id="GBXM01082274">
    <property type="protein sequence ID" value="JAH26303.1"/>
    <property type="molecule type" value="Transcribed_RNA"/>
</dbReference>
<proteinExistence type="predicted"/>
<protein>
    <submittedName>
        <fullName evidence="1">Uncharacterized protein</fullName>
    </submittedName>
</protein>
<dbReference type="EMBL" id="GBXM01061272">
    <property type="protein sequence ID" value="JAH47305.1"/>
    <property type="molecule type" value="Transcribed_RNA"/>
</dbReference>
<reference evidence="1" key="2">
    <citation type="journal article" date="2015" name="Fish Shellfish Immunol.">
        <title>Early steps in the European eel (Anguilla anguilla)-Vibrio vulnificus interaction in the gills: Role of the RtxA13 toxin.</title>
        <authorList>
            <person name="Callol A."/>
            <person name="Pajuelo D."/>
            <person name="Ebbesson L."/>
            <person name="Teles M."/>
            <person name="MacKenzie S."/>
            <person name="Amaro C."/>
        </authorList>
    </citation>
    <scope>NUCLEOTIDE SEQUENCE</scope>
</reference>
<dbReference type="AlphaFoldDB" id="A0A0E9RDA6"/>
<dbReference type="EMBL" id="GBXM01079210">
    <property type="protein sequence ID" value="JAH29367.1"/>
    <property type="molecule type" value="Transcribed_RNA"/>
</dbReference>